<feature type="repeat" description="PPR" evidence="2">
    <location>
        <begin position="410"/>
        <end position="444"/>
    </location>
</feature>
<accession>A0A1C7NVB5</accession>
<sequence length="678" mass="78054">MFRTTRALLVYASKAANKPKTSFCLLNSNRAISQPICRTFSSAVDPEINNQPTLDLYKESTVGDTPQEKKALWENYVQRIESNDPTLTAKDFMDISRVVLKDKTSGLTSRITRTQHILTQVHLRLDQEGFDQVFVVGCNILMNYYITLGDLKSARFVFKGLSQSQTKPSTTSILTIINGIGRHGTKGDLHQFIKQLGGLDLFPNDNQTIYIRLINEFRRLNDYNSCGFYFAEMSKRGLDSDEESYVNMFKVYRDSQQPDSAYRMFQYMMKKGVEPTVRSYGVLIPLLMQTSQTKIKAEKLFKQARASGIYLNTSIYLAMNWDPMESLEEMKRTNTEVTTRDYNTCLAAYVKQNKFAEALNVFDFMKREGALMDRYTYGIVIDVLSKDPKTPTDVVFDLYNEMKTRNVGFDAVIYTSLMTACTWSHHFDRALSLLEDMHFYKVKPNQHTFNAILGVLASRPEAFAPDLNRARLIWSKMTSLGIAPETRTFNLYLSIMSKQVEPARPVEQAQSGWSDEVLWENQDESSEYVSPTVKEILRTYRYMRRHEDESIRPDFVTYSIIINSLITAGQLRSAMRVYDDAKLKRAQLPITVYNGIMNALQDAGKISESMNIWHDMRLNSILPDSQTYEIVLENCEQLGLMDSLKSIRDQRKLDFDRLAALEKKREERLAKRKTPSLL</sequence>
<dbReference type="AlphaFoldDB" id="A0A1C7NVB5"/>
<dbReference type="STRING" id="101091.A0A1C7NVB5"/>
<dbReference type="InterPro" id="IPR011990">
    <property type="entry name" value="TPR-like_helical_dom_sf"/>
</dbReference>
<name>A0A1C7NVB5_9FUNG</name>
<evidence type="ECO:0000256" key="2">
    <source>
        <dbReference type="PROSITE-ProRule" id="PRU00708"/>
    </source>
</evidence>
<evidence type="ECO:0000313" key="4">
    <source>
        <dbReference type="EMBL" id="OBZ91424.1"/>
    </source>
</evidence>
<feature type="repeat" description="PPR" evidence="2">
    <location>
        <begin position="338"/>
        <end position="372"/>
    </location>
</feature>
<dbReference type="GO" id="GO:0007005">
    <property type="term" value="P:mitochondrion organization"/>
    <property type="evidence" value="ECO:0007669"/>
    <property type="project" value="TreeGrafter"/>
</dbReference>
<feature type="domain" description="PROP1-like PPR" evidence="3">
    <location>
        <begin position="331"/>
        <end position="495"/>
    </location>
</feature>
<keyword evidence="5" id="KW-1185">Reference proteome</keyword>
<feature type="repeat" description="PPR" evidence="2">
    <location>
        <begin position="589"/>
        <end position="623"/>
    </location>
</feature>
<evidence type="ECO:0000259" key="3">
    <source>
        <dbReference type="Pfam" id="PF17177"/>
    </source>
</evidence>
<evidence type="ECO:0000313" key="5">
    <source>
        <dbReference type="Proteomes" id="UP000093000"/>
    </source>
</evidence>
<feature type="repeat" description="PPR" evidence="2">
    <location>
        <begin position="554"/>
        <end position="588"/>
    </location>
</feature>
<dbReference type="InterPro" id="IPR033443">
    <property type="entry name" value="PROP1-like_PPR_dom"/>
</dbReference>
<dbReference type="GO" id="GO:0003729">
    <property type="term" value="F:mRNA binding"/>
    <property type="evidence" value="ECO:0007669"/>
    <property type="project" value="TreeGrafter"/>
</dbReference>
<proteinExistence type="predicted"/>
<feature type="repeat" description="PPR" evidence="2">
    <location>
        <begin position="241"/>
        <end position="275"/>
    </location>
</feature>
<organism evidence="4 5">
    <name type="scientific">Choanephora cucurbitarum</name>
    <dbReference type="NCBI Taxonomy" id="101091"/>
    <lineage>
        <taxon>Eukaryota</taxon>
        <taxon>Fungi</taxon>
        <taxon>Fungi incertae sedis</taxon>
        <taxon>Mucoromycota</taxon>
        <taxon>Mucoromycotina</taxon>
        <taxon>Mucoromycetes</taxon>
        <taxon>Mucorales</taxon>
        <taxon>Mucorineae</taxon>
        <taxon>Choanephoraceae</taxon>
        <taxon>Choanephoroideae</taxon>
        <taxon>Choanephora</taxon>
    </lineage>
</organism>
<dbReference type="InterPro" id="IPR002885">
    <property type="entry name" value="PPR_rpt"/>
</dbReference>
<gene>
    <name evidence="4" type="ORF">A0J61_00551</name>
</gene>
<dbReference type="Pfam" id="PF17177">
    <property type="entry name" value="PPR_long"/>
    <property type="match status" value="1"/>
</dbReference>
<evidence type="ECO:0000256" key="1">
    <source>
        <dbReference type="ARBA" id="ARBA00022737"/>
    </source>
</evidence>
<dbReference type="InParanoid" id="A0A1C7NVB5"/>
<dbReference type="FunCoup" id="A0A1C7NVB5">
    <property type="interactions" value="186"/>
</dbReference>
<dbReference type="OrthoDB" id="407658at2759"/>
<dbReference type="NCBIfam" id="TIGR00756">
    <property type="entry name" value="PPR"/>
    <property type="match status" value="2"/>
</dbReference>
<dbReference type="InterPro" id="IPR051114">
    <property type="entry name" value="Mito_RNA_Proc_CCM1"/>
</dbReference>
<dbReference type="Pfam" id="PF13812">
    <property type="entry name" value="PPR_3"/>
    <property type="match status" value="2"/>
</dbReference>
<dbReference type="PANTHER" id="PTHR47934:SF6">
    <property type="entry name" value="MITOCHONDRIAL GROUP I INTRON SPLICING FACTOR CCM1-RELATED"/>
    <property type="match status" value="1"/>
</dbReference>
<dbReference type="GO" id="GO:0006396">
    <property type="term" value="P:RNA processing"/>
    <property type="evidence" value="ECO:0007669"/>
    <property type="project" value="TreeGrafter"/>
</dbReference>
<protein>
    <recommendedName>
        <fullName evidence="3">PROP1-like PPR domain-containing protein</fullName>
    </recommendedName>
</protein>
<dbReference type="PANTHER" id="PTHR47934">
    <property type="entry name" value="PENTATRICOPEPTIDE REPEAT-CONTAINING PROTEIN PET309, MITOCHONDRIAL"/>
    <property type="match status" value="1"/>
</dbReference>
<dbReference type="Gene3D" id="1.25.40.10">
    <property type="entry name" value="Tetratricopeptide repeat domain"/>
    <property type="match status" value="4"/>
</dbReference>
<comment type="caution">
    <text evidence="4">The sequence shown here is derived from an EMBL/GenBank/DDBJ whole genome shotgun (WGS) entry which is preliminary data.</text>
</comment>
<keyword evidence="1" id="KW-0677">Repeat</keyword>
<dbReference type="EMBL" id="LUGH01000012">
    <property type="protein sequence ID" value="OBZ91424.1"/>
    <property type="molecule type" value="Genomic_DNA"/>
</dbReference>
<dbReference type="GO" id="GO:0005739">
    <property type="term" value="C:mitochondrion"/>
    <property type="evidence" value="ECO:0007669"/>
    <property type="project" value="TreeGrafter"/>
</dbReference>
<reference evidence="4 5" key="1">
    <citation type="submission" date="2016-03" db="EMBL/GenBank/DDBJ databases">
        <title>Choanephora cucurbitarum.</title>
        <authorList>
            <person name="Min B."/>
            <person name="Park H."/>
            <person name="Park J.-H."/>
            <person name="Shin H.-D."/>
            <person name="Choi I.-G."/>
        </authorList>
    </citation>
    <scope>NUCLEOTIDE SEQUENCE [LARGE SCALE GENOMIC DNA]</scope>
    <source>
        <strain evidence="4 5">KUS-F28377</strain>
    </source>
</reference>
<dbReference type="PROSITE" id="PS51375">
    <property type="entry name" value="PPR"/>
    <property type="match status" value="5"/>
</dbReference>
<dbReference type="Proteomes" id="UP000093000">
    <property type="component" value="Unassembled WGS sequence"/>
</dbReference>